<feature type="signal peptide" evidence="2">
    <location>
        <begin position="1"/>
        <end position="21"/>
    </location>
</feature>
<feature type="compositionally biased region" description="Pro residues" evidence="1">
    <location>
        <begin position="25"/>
        <end position="53"/>
    </location>
</feature>
<evidence type="ECO:0000256" key="2">
    <source>
        <dbReference type="SAM" id="SignalP"/>
    </source>
</evidence>
<feature type="compositionally biased region" description="Pro residues" evidence="1">
    <location>
        <begin position="165"/>
        <end position="183"/>
    </location>
</feature>
<feature type="compositionally biased region" description="Polar residues" evidence="1">
    <location>
        <begin position="203"/>
        <end position="234"/>
    </location>
</feature>
<dbReference type="Proteomes" id="UP000000343">
    <property type="component" value="Chromosome"/>
</dbReference>
<keyword evidence="2" id="KW-0732">Signal</keyword>
<organism evidence="4">
    <name type="scientific">Granulicella tundricola (strain ATCC BAA-1859 / DSM 23138 / MP5ACTX9)</name>
    <dbReference type="NCBI Taxonomy" id="1198114"/>
    <lineage>
        <taxon>Bacteria</taxon>
        <taxon>Pseudomonadati</taxon>
        <taxon>Acidobacteriota</taxon>
        <taxon>Terriglobia</taxon>
        <taxon>Terriglobales</taxon>
        <taxon>Acidobacteriaceae</taxon>
        <taxon>Granulicella</taxon>
    </lineage>
</organism>
<feature type="chain" id="PRO_5003234404" evidence="2">
    <location>
        <begin position="22"/>
        <end position="234"/>
    </location>
</feature>
<dbReference type="EMBL" id="CP002480">
    <property type="protein sequence ID" value="ADW69505.1"/>
    <property type="molecule type" value="Genomic_DNA"/>
</dbReference>
<accession>E8X5F8</accession>
<evidence type="ECO:0000313" key="4">
    <source>
        <dbReference type="Proteomes" id="UP000000343"/>
    </source>
</evidence>
<feature type="compositionally biased region" description="Low complexity" evidence="1">
    <location>
        <begin position="184"/>
        <end position="197"/>
    </location>
</feature>
<protein>
    <submittedName>
        <fullName evidence="3">Uncharacterized protein</fullName>
    </submittedName>
</protein>
<gene>
    <name evidence="3" type="ordered locus">AciX9_2472</name>
</gene>
<name>E8X5F8_GRATM</name>
<dbReference type="KEGG" id="acm:AciX9_2472"/>
<dbReference type="eggNOG" id="ENOG5032SV3">
    <property type="taxonomic scope" value="Bacteria"/>
</dbReference>
<sequence>MPSLVPSRLLLALALPLAAAAQTPAPHPSTLPATPPTTPQPAPTPAYQPPAPPAASRATITWTAGQLSVVADNSSLNQILRDISRQTGLKITGGVQDERVYGTYGPAEPATVLATLLTGTGSNMLLRQPTGNAPQELVLTPRQGGPTPPSPASSHPDDADENAIVPPPRPQRPPMPFAPPPPTNIQSATQQQQNSGQQPPPDTSTSSDTGVRTPQQIYDQLMKLQQQKSTAPPQ</sequence>
<feature type="region of interest" description="Disordered" evidence="1">
    <location>
        <begin position="124"/>
        <end position="234"/>
    </location>
</feature>
<proteinExistence type="predicted"/>
<dbReference type="AlphaFoldDB" id="E8X5F8"/>
<feature type="compositionally biased region" description="Polar residues" evidence="1">
    <location>
        <begin position="124"/>
        <end position="133"/>
    </location>
</feature>
<dbReference type="RefSeq" id="WP_013580821.1">
    <property type="nucleotide sequence ID" value="NC_015064.1"/>
</dbReference>
<evidence type="ECO:0000313" key="3">
    <source>
        <dbReference type="EMBL" id="ADW69505.1"/>
    </source>
</evidence>
<dbReference type="PaxDb" id="1198114-AciX9_2472"/>
<dbReference type="HOGENOM" id="CLU_1309592_0_0_0"/>
<keyword evidence="4" id="KW-1185">Reference proteome</keyword>
<reference evidence="4" key="1">
    <citation type="submission" date="2011-01" db="EMBL/GenBank/DDBJ databases">
        <title>Complete sequence of chromosome of Acidobacterium sp. MP5ACTX9.</title>
        <authorList>
            <consortium name="US DOE Joint Genome Institute"/>
            <person name="Lucas S."/>
            <person name="Copeland A."/>
            <person name="Lapidus A."/>
            <person name="Cheng J.-F."/>
            <person name="Goodwin L."/>
            <person name="Pitluck S."/>
            <person name="Teshima H."/>
            <person name="Detter J.C."/>
            <person name="Han C."/>
            <person name="Tapia R."/>
            <person name="Land M."/>
            <person name="Hauser L."/>
            <person name="Kyrpides N."/>
            <person name="Ivanova N."/>
            <person name="Ovchinnikova G."/>
            <person name="Pagani I."/>
            <person name="Rawat S.R."/>
            <person name="Mannisto M."/>
            <person name="Haggblom M.M."/>
            <person name="Woyke T."/>
        </authorList>
    </citation>
    <scope>NUCLEOTIDE SEQUENCE [LARGE SCALE GENOMIC DNA]</scope>
    <source>
        <strain evidence="4">MP5ACTX9</strain>
    </source>
</reference>
<feature type="region of interest" description="Disordered" evidence="1">
    <location>
        <begin position="23"/>
        <end position="57"/>
    </location>
</feature>
<dbReference type="OrthoDB" id="123205at2"/>
<evidence type="ECO:0000256" key="1">
    <source>
        <dbReference type="SAM" id="MobiDB-lite"/>
    </source>
</evidence>